<keyword evidence="2" id="KW-1185">Reference proteome</keyword>
<dbReference type="Proteomes" id="UP000789920">
    <property type="component" value="Unassembled WGS sequence"/>
</dbReference>
<feature type="non-terminal residue" evidence="1">
    <location>
        <position position="1"/>
    </location>
</feature>
<organism evidence="1 2">
    <name type="scientific">Racocetra persica</name>
    <dbReference type="NCBI Taxonomy" id="160502"/>
    <lineage>
        <taxon>Eukaryota</taxon>
        <taxon>Fungi</taxon>
        <taxon>Fungi incertae sedis</taxon>
        <taxon>Mucoromycota</taxon>
        <taxon>Glomeromycotina</taxon>
        <taxon>Glomeromycetes</taxon>
        <taxon>Diversisporales</taxon>
        <taxon>Gigasporaceae</taxon>
        <taxon>Racocetra</taxon>
    </lineage>
</organism>
<evidence type="ECO:0000313" key="2">
    <source>
        <dbReference type="Proteomes" id="UP000789920"/>
    </source>
</evidence>
<comment type="caution">
    <text evidence="1">The sequence shown here is derived from an EMBL/GenBank/DDBJ whole genome shotgun (WGS) entry which is preliminary data.</text>
</comment>
<evidence type="ECO:0000313" key="1">
    <source>
        <dbReference type="EMBL" id="CAG8849899.1"/>
    </source>
</evidence>
<name>A0ACA9SXR8_9GLOM</name>
<reference evidence="1" key="1">
    <citation type="submission" date="2021-06" db="EMBL/GenBank/DDBJ databases">
        <authorList>
            <person name="Kallberg Y."/>
            <person name="Tangrot J."/>
            <person name="Rosling A."/>
        </authorList>
    </citation>
    <scope>NUCLEOTIDE SEQUENCE</scope>
    <source>
        <strain evidence="1">MA461A</strain>
    </source>
</reference>
<accession>A0ACA9SXR8</accession>
<protein>
    <submittedName>
        <fullName evidence="1">35543_t:CDS:1</fullName>
    </submittedName>
</protein>
<proteinExistence type="predicted"/>
<dbReference type="EMBL" id="CAJVQC010167957">
    <property type="protein sequence ID" value="CAG8849899.1"/>
    <property type="molecule type" value="Genomic_DNA"/>
</dbReference>
<sequence length="47" mass="5264">AKEYREKAKTKNSGSSEINFSQNNPYIDQETTNNNSDTISAKEPIAE</sequence>
<feature type="non-terminal residue" evidence="1">
    <location>
        <position position="47"/>
    </location>
</feature>
<gene>
    <name evidence="1" type="ORF">RPERSI_LOCUS35827</name>
</gene>